<dbReference type="AlphaFoldDB" id="A0A494ZD52"/>
<evidence type="ECO:0000313" key="1">
    <source>
        <dbReference type="EMBL" id="RKQ20075.1"/>
    </source>
</evidence>
<comment type="caution">
    <text evidence="1">The sequence shown here is derived from an EMBL/GenBank/DDBJ whole genome shotgun (WGS) entry which is preliminary data.</text>
</comment>
<sequence length="92" mass="10861">MGCRRDRVMGDFDRRHRSCGCNRVMGDYDRRHRSCGCNRVMGDFDRGRNKGRDRVRNIRDDKCLKCTIEIVSPERNHGKHCKCSRCGNNRGW</sequence>
<proteinExistence type="predicted"/>
<organism evidence="1 2">
    <name type="scientific">Ureibacillus endophyticus</name>
    <dbReference type="NCBI Taxonomy" id="1978490"/>
    <lineage>
        <taxon>Bacteria</taxon>
        <taxon>Bacillati</taxon>
        <taxon>Bacillota</taxon>
        <taxon>Bacilli</taxon>
        <taxon>Bacillales</taxon>
        <taxon>Caryophanaceae</taxon>
        <taxon>Ureibacillus</taxon>
    </lineage>
</organism>
<keyword evidence="2" id="KW-1185">Reference proteome</keyword>
<reference evidence="1 2" key="1">
    <citation type="journal article" date="2016" name="Antonie Van Leeuwenhoek">
        <title>Lysinibacillus endophyticus sp. nov., an indole-3-acetic acid producing endophytic bacterium isolated from corn root (Zea mays cv. Xinken-5).</title>
        <authorList>
            <person name="Yu J."/>
            <person name="Guan X."/>
            <person name="Liu C."/>
            <person name="Xiang W."/>
            <person name="Yu Z."/>
            <person name="Liu X."/>
            <person name="Wang G."/>
        </authorList>
    </citation>
    <scope>NUCLEOTIDE SEQUENCE [LARGE SCALE GENOMIC DNA]</scope>
    <source>
        <strain evidence="1 2">DSM 100506</strain>
    </source>
</reference>
<evidence type="ECO:0000313" key="2">
    <source>
        <dbReference type="Proteomes" id="UP000272238"/>
    </source>
</evidence>
<accession>A0A494ZD52</accession>
<protein>
    <submittedName>
        <fullName evidence="1">Uncharacterized protein</fullName>
    </submittedName>
</protein>
<name>A0A494ZD52_9BACL</name>
<dbReference type="Proteomes" id="UP000272238">
    <property type="component" value="Unassembled WGS sequence"/>
</dbReference>
<dbReference type="RefSeq" id="WP_121212728.1">
    <property type="nucleotide sequence ID" value="NZ_RBZN01000001.1"/>
</dbReference>
<dbReference type="EMBL" id="RBZN01000001">
    <property type="protein sequence ID" value="RKQ20075.1"/>
    <property type="molecule type" value="Genomic_DNA"/>
</dbReference>
<gene>
    <name evidence="1" type="ORF">D8M03_00560</name>
</gene>